<dbReference type="Gene3D" id="1.25.40.10">
    <property type="entry name" value="Tetratricopeptide repeat domain"/>
    <property type="match status" value="1"/>
</dbReference>
<dbReference type="GO" id="GO:0180010">
    <property type="term" value="P:co-transcriptional mRNA 3'-end processing, cleavage and polyadenylation pathway"/>
    <property type="evidence" value="ECO:0007669"/>
    <property type="project" value="UniProtKB-UniRule"/>
</dbReference>
<dbReference type="Gene3D" id="1.25.40.1040">
    <property type="match status" value="1"/>
</dbReference>
<dbReference type="Pfam" id="PF05843">
    <property type="entry name" value="Suf"/>
    <property type="match status" value="1"/>
</dbReference>
<feature type="compositionally biased region" description="Basic and acidic residues" evidence="5">
    <location>
        <begin position="908"/>
        <end position="919"/>
    </location>
</feature>
<protein>
    <recommendedName>
        <fullName evidence="4">mRNA 3'-end-processing protein RNA14</fullName>
    </recommendedName>
</protein>
<dbReference type="PANTHER" id="PTHR19980">
    <property type="entry name" value="RNA CLEAVAGE STIMULATION FACTOR"/>
    <property type="match status" value="1"/>
</dbReference>
<dbReference type="EMBL" id="ML977311">
    <property type="protein sequence ID" value="KAF2121981.1"/>
    <property type="molecule type" value="Genomic_DNA"/>
</dbReference>
<dbReference type="GO" id="GO:0005634">
    <property type="term" value="C:nucleus"/>
    <property type="evidence" value="ECO:0007669"/>
    <property type="project" value="UniProtKB-SubCell"/>
</dbReference>
<feature type="compositionally biased region" description="Polar residues" evidence="5">
    <location>
        <begin position="117"/>
        <end position="136"/>
    </location>
</feature>
<organism evidence="7 8">
    <name type="scientific">Lophiotrema nucula</name>
    <dbReference type="NCBI Taxonomy" id="690887"/>
    <lineage>
        <taxon>Eukaryota</taxon>
        <taxon>Fungi</taxon>
        <taxon>Dikarya</taxon>
        <taxon>Ascomycota</taxon>
        <taxon>Pezizomycotina</taxon>
        <taxon>Dothideomycetes</taxon>
        <taxon>Pleosporomycetidae</taxon>
        <taxon>Pleosporales</taxon>
        <taxon>Lophiotremataceae</taxon>
        <taxon>Lophiotrema</taxon>
    </lineage>
</organism>
<feature type="domain" description="Suppressor of forked" evidence="6">
    <location>
        <begin position="219"/>
        <end position="843"/>
    </location>
</feature>
<dbReference type="OrthoDB" id="26282at2759"/>
<sequence>MADMDELAFLDAQKEYDPAGEFQPAPADEEEDYDPSAPLASYSAGSPSDQSASMPESAANTPQPAEADALKPQPADAAAAPTPSKQLRTKGGFVDESEDDEDEVPVSRPKAAGLLNTGVSDSPQRSHTHTPANTLAPSHVPLHSTQDEQAVSGVSSSSSHTVHDAVPTFASATPNGGTPVPDTTKTAVPVQTIVPPSYPTSSAATPTVGSSSKARLPQDRVGIFEDRIAEDPRGDIEAWLSLIEEHRRRNKFDDARAVFDRFFKVFPSAAEEWVAYANMESELGELKRTEAILGRSILQAPHIELWMTYVSHIRRINNLVTDQSGTARQVTQQVYDFVLDHAGIDVNAGKLWIDYIEFVKTYPGIVGGTSWQDTQKMDMLRKAYGRAIAVPTNSLLEIWREYDKFEMNLNKATGRKNLQEKSPFYMTARGANTQLENVTRGIIRTTLPKLPPAPGFNGYEEYMNQVQMWKNWIMWEKSDPLELKTDDLALYKKRVVYLYKQALMALRFWPELWYDAAEWCFQNDLETEGNEFLDKGIEANPESCLLAFKKANQVELTGTFEDGDVGAVRKGEAVREPYNKVLDALYGLTNTLKKREETSITQMKENFAAQLAAEEATRANDNASNDDYDGPEDEEEIAKRRQEKEDALQLQLKSISAGFNAQVTTLKKTISFAWIALMRTMRRIQGKGRPDPPPGTGPGFRGIFAEARKKGKLLSDAYVASALIEHHCYQDPAATKIFERGMKLFPDDEQFALEYCKHLVKQNDATNARAVFETIINRITGKPESVHRAKPLFLFFHEYESQFGELAQIVKLEKRMADLFPEDPQLHRFTQRFSTPTFDPTTVRPIISPKTQMRPTLPGIIPTVEEPLAVPTLPAAVVAVRQPSPGVANSPRIPNAQPHIAATNSPKRPLEDFDNELAHPRKIPRGESPLKGAAGRRLAARSGNVNQPSEQPGHPVAAQPTPLPRNVNFLLSIIPAAHTYRETRLDANKMVALLQNIDLARANLSGRPGSAAPTPVASAPPAGAFGGPPGWPPQNAYGNPHPASFPIPPQGYYGR</sequence>
<feature type="region of interest" description="Disordered" evidence="5">
    <location>
        <begin position="1024"/>
        <end position="1055"/>
    </location>
</feature>
<feature type="region of interest" description="Disordered" evidence="5">
    <location>
        <begin position="195"/>
        <end position="214"/>
    </location>
</feature>
<accession>A0A6A5ZUT9</accession>
<feature type="compositionally biased region" description="Low complexity" evidence="5">
    <location>
        <begin position="70"/>
        <end position="83"/>
    </location>
</feature>
<keyword evidence="3 4" id="KW-0539">Nucleus</keyword>
<dbReference type="AlphaFoldDB" id="A0A6A5ZUT9"/>
<dbReference type="InterPro" id="IPR008847">
    <property type="entry name" value="Suf"/>
</dbReference>
<dbReference type="InterPro" id="IPR003107">
    <property type="entry name" value="HAT"/>
</dbReference>
<feature type="region of interest" description="Disordered" evidence="5">
    <location>
        <begin position="613"/>
        <end position="643"/>
    </location>
</feature>
<dbReference type="GO" id="GO:0003729">
    <property type="term" value="F:mRNA binding"/>
    <property type="evidence" value="ECO:0007669"/>
    <property type="project" value="TreeGrafter"/>
</dbReference>
<evidence type="ECO:0000256" key="1">
    <source>
        <dbReference type="ARBA" id="ARBA00002863"/>
    </source>
</evidence>
<reference evidence="7" key="1">
    <citation type="journal article" date="2020" name="Stud. Mycol.">
        <title>101 Dothideomycetes genomes: a test case for predicting lifestyles and emergence of pathogens.</title>
        <authorList>
            <person name="Haridas S."/>
            <person name="Albert R."/>
            <person name="Binder M."/>
            <person name="Bloem J."/>
            <person name="Labutti K."/>
            <person name="Salamov A."/>
            <person name="Andreopoulos B."/>
            <person name="Baker S."/>
            <person name="Barry K."/>
            <person name="Bills G."/>
            <person name="Bluhm B."/>
            <person name="Cannon C."/>
            <person name="Castanera R."/>
            <person name="Culley D."/>
            <person name="Daum C."/>
            <person name="Ezra D."/>
            <person name="Gonzalez J."/>
            <person name="Henrissat B."/>
            <person name="Kuo A."/>
            <person name="Liang C."/>
            <person name="Lipzen A."/>
            <person name="Lutzoni F."/>
            <person name="Magnuson J."/>
            <person name="Mondo S."/>
            <person name="Nolan M."/>
            <person name="Ohm R."/>
            <person name="Pangilinan J."/>
            <person name="Park H.-J."/>
            <person name="Ramirez L."/>
            <person name="Alfaro M."/>
            <person name="Sun H."/>
            <person name="Tritt A."/>
            <person name="Yoshinaga Y."/>
            <person name="Zwiers L.-H."/>
            <person name="Turgeon B."/>
            <person name="Goodwin S."/>
            <person name="Spatafora J."/>
            <person name="Crous P."/>
            <person name="Grigoriev I."/>
        </authorList>
    </citation>
    <scope>NUCLEOTIDE SEQUENCE</scope>
    <source>
        <strain evidence="7">CBS 627.86</strain>
    </source>
</reference>
<dbReference type="PANTHER" id="PTHR19980:SF0">
    <property type="entry name" value="CLEAVAGE STIMULATION FACTOR SUBUNIT 3"/>
    <property type="match status" value="1"/>
</dbReference>
<proteinExistence type="predicted"/>
<comment type="subcellular location">
    <subcellularLocation>
        <location evidence="4">Nucleus</location>
    </subcellularLocation>
    <subcellularLocation>
        <location evidence="4">Cytoplasm</location>
    </subcellularLocation>
    <text evidence="4">Nucleus and/or cytoplasm.</text>
</comment>
<feature type="compositionally biased region" description="Polar residues" evidence="5">
    <location>
        <begin position="43"/>
        <end position="63"/>
    </location>
</feature>
<evidence type="ECO:0000313" key="8">
    <source>
        <dbReference type="Proteomes" id="UP000799770"/>
    </source>
</evidence>
<gene>
    <name evidence="7" type="ORF">BDV96DRAFT_593923</name>
</gene>
<keyword evidence="4" id="KW-0963">Cytoplasm</keyword>
<dbReference type="SMART" id="SM00386">
    <property type="entry name" value="HAT"/>
    <property type="match status" value="6"/>
</dbReference>
<feature type="region of interest" description="Disordered" evidence="5">
    <location>
        <begin position="888"/>
        <end position="961"/>
    </location>
</feature>
<name>A0A6A5ZUT9_9PLEO</name>
<evidence type="ECO:0000259" key="6">
    <source>
        <dbReference type="Pfam" id="PF05843"/>
    </source>
</evidence>
<dbReference type="GO" id="GO:0005737">
    <property type="term" value="C:cytoplasm"/>
    <property type="evidence" value="ECO:0007669"/>
    <property type="project" value="UniProtKB-SubCell"/>
</dbReference>
<feature type="compositionally biased region" description="Low complexity" evidence="5">
    <location>
        <begin position="932"/>
        <end position="943"/>
    </location>
</feature>
<dbReference type="Proteomes" id="UP000799770">
    <property type="component" value="Unassembled WGS sequence"/>
</dbReference>
<dbReference type="InterPro" id="IPR011990">
    <property type="entry name" value="TPR-like_helical_dom_sf"/>
</dbReference>
<feature type="compositionally biased region" description="Acidic residues" evidence="5">
    <location>
        <begin position="95"/>
        <end position="104"/>
    </location>
</feature>
<feature type="compositionally biased region" description="Acidic residues" evidence="5">
    <location>
        <begin position="624"/>
        <end position="636"/>
    </location>
</feature>
<evidence type="ECO:0000256" key="2">
    <source>
        <dbReference type="ARBA" id="ARBA00022737"/>
    </source>
</evidence>
<keyword evidence="4" id="KW-0507">mRNA processing</keyword>
<comment type="function">
    <text evidence="1 4">Component of the cleavage factor IA (CFIA) complex, which is involved in the endonucleolytic cleavage during polyadenylation-dependent pre-mRNA 3'-end formation.</text>
</comment>
<dbReference type="SUPFAM" id="SSF48452">
    <property type="entry name" value="TPR-like"/>
    <property type="match status" value="2"/>
</dbReference>
<keyword evidence="2" id="KW-0677">Repeat</keyword>
<evidence type="ECO:0000256" key="3">
    <source>
        <dbReference type="ARBA" id="ARBA00023242"/>
    </source>
</evidence>
<evidence type="ECO:0000256" key="4">
    <source>
        <dbReference type="RuleBase" id="RU369035"/>
    </source>
</evidence>
<feature type="region of interest" description="Disordered" evidence="5">
    <location>
        <begin position="1"/>
        <end position="162"/>
    </location>
</feature>
<evidence type="ECO:0000313" key="7">
    <source>
        <dbReference type="EMBL" id="KAF2121981.1"/>
    </source>
</evidence>
<keyword evidence="8" id="KW-1185">Reference proteome</keyword>
<dbReference type="InterPro" id="IPR045243">
    <property type="entry name" value="Rna14-like"/>
</dbReference>
<evidence type="ECO:0000256" key="5">
    <source>
        <dbReference type="SAM" id="MobiDB-lite"/>
    </source>
</evidence>